<dbReference type="Proteomes" id="UP000294506">
    <property type="component" value="Unassembled WGS sequence"/>
</dbReference>
<accession>A0A4R7FW26</accession>
<evidence type="ECO:0000313" key="1">
    <source>
        <dbReference type="EMBL" id="TDS82934.1"/>
    </source>
</evidence>
<comment type="caution">
    <text evidence="1">The sequence shown here is derived from an EMBL/GenBank/DDBJ whole genome shotgun (WGS) entry which is preliminary data.</text>
</comment>
<proteinExistence type="predicted"/>
<reference evidence="1 2" key="1">
    <citation type="submission" date="2019-03" db="EMBL/GenBank/DDBJ databases">
        <title>Genomic Encyclopedia of Type Strains, Phase III (KMG-III): the genomes of soil and plant-associated and newly described type strains.</title>
        <authorList>
            <person name="Whitman W."/>
        </authorList>
    </citation>
    <scope>NUCLEOTIDE SEQUENCE [LARGE SCALE GENOMIC DNA]</scope>
    <source>
        <strain evidence="1 2">DSM 27373</strain>
    </source>
</reference>
<name>A0A4R7FW26_9MICC</name>
<sequence length="33" mass="3798">MSADDIDYLLFGARLIESRPRFPQVSDLIESSR</sequence>
<dbReference type="EMBL" id="SOAN01000012">
    <property type="protein sequence ID" value="TDS82934.1"/>
    <property type="molecule type" value="Genomic_DNA"/>
</dbReference>
<evidence type="ECO:0000313" key="2">
    <source>
        <dbReference type="Proteomes" id="UP000294506"/>
    </source>
</evidence>
<protein>
    <submittedName>
        <fullName evidence="1">Uncharacterized protein</fullName>
    </submittedName>
</protein>
<gene>
    <name evidence="1" type="ORF">EV640_1121</name>
</gene>
<organism evidence="1 2">
    <name type="scientific">Nesterenkonia aurantiaca</name>
    <dbReference type="NCBI Taxonomy" id="1436010"/>
    <lineage>
        <taxon>Bacteria</taxon>
        <taxon>Bacillati</taxon>
        <taxon>Actinomycetota</taxon>
        <taxon>Actinomycetes</taxon>
        <taxon>Micrococcales</taxon>
        <taxon>Micrococcaceae</taxon>
        <taxon>Nesterenkonia</taxon>
    </lineage>
</organism>
<keyword evidence="2" id="KW-1185">Reference proteome</keyword>
<dbReference type="AlphaFoldDB" id="A0A4R7FW26"/>